<comment type="caution">
    <text evidence="1">The sequence shown here is derived from an EMBL/GenBank/DDBJ whole genome shotgun (WGS) entry which is preliminary data.</text>
</comment>
<sequence>MPLHNHIVKEAWTRDRSQEDEDSVSTLVQILLVSDLQNSRCEGKTKGTSPYDIFAETCMSTPDTTQVFGLWIVDSGHT</sequence>
<accession>A0AAD9CGZ8</accession>
<dbReference type="EMBL" id="JASDAP010000006">
    <property type="protein sequence ID" value="KAK1902187.1"/>
    <property type="molecule type" value="Genomic_DNA"/>
</dbReference>
<protein>
    <submittedName>
        <fullName evidence="1">Phototropin-2</fullName>
    </submittedName>
</protein>
<name>A0AAD9CGZ8_DISEL</name>
<reference evidence="1" key="1">
    <citation type="submission" date="2023-04" db="EMBL/GenBank/DDBJ databases">
        <title>Chromosome-level genome of Chaenocephalus aceratus.</title>
        <authorList>
            <person name="Park H."/>
        </authorList>
    </citation>
    <scope>NUCLEOTIDE SEQUENCE</scope>
    <source>
        <strain evidence="1">DE</strain>
        <tissue evidence="1">Muscle</tissue>
    </source>
</reference>
<keyword evidence="2" id="KW-1185">Reference proteome</keyword>
<dbReference type="AlphaFoldDB" id="A0AAD9CGZ8"/>
<dbReference type="Proteomes" id="UP001228049">
    <property type="component" value="Unassembled WGS sequence"/>
</dbReference>
<evidence type="ECO:0000313" key="1">
    <source>
        <dbReference type="EMBL" id="KAK1902187.1"/>
    </source>
</evidence>
<gene>
    <name evidence="1" type="ORF">KUDE01_005151</name>
</gene>
<proteinExistence type="predicted"/>
<organism evidence="1 2">
    <name type="scientific">Dissostichus eleginoides</name>
    <name type="common">Patagonian toothfish</name>
    <name type="synonym">Dissostichus amissus</name>
    <dbReference type="NCBI Taxonomy" id="100907"/>
    <lineage>
        <taxon>Eukaryota</taxon>
        <taxon>Metazoa</taxon>
        <taxon>Chordata</taxon>
        <taxon>Craniata</taxon>
        <taxon>Vertebrata</taxon>
        <taxon>Euteleostomi</taxon>
        <taxon>Actinopterygii</taxon>
        <taxon>Neopterygii</taxon>
        <taxon>Teleostei</taxon>
        <taxon>Neoteleostei</taxon>
        <taxon>Acanthomorphata</taxon>
        <taxon>Eupercaria</taxon>
        <taxon>Perciformes</taxon>
        <taxon>Notothenioidei</taxon>
        <taxon>Nototheniidae</taxon>
        <taxon>Dissostichus</taxon>
    </lineage>
</organism>
<evidence type="ECO:0000313" key="2">
    <source>
        <dbReference type="Proteomes" id="UP001228049"/>
    </source>
</evidence>